<protein>
    <submittedName>
        <fullName evidence="9">Type VII secretion protein EssA</fullName>
    </submittedName>
</protein>
<feature type="transmembrane region" description="Helical" evidence="7">
    <location>
        <begin position="125"/>
        <end position="147"/>
    </location>
</feature>
<comment type="subcellular location">
    <subcellularLocation>
        <location evidence="1">Cell membrane</location>
        <topology evidence="1">Single-pass membrane protein</topology>
    </subcellularLocation>
</comment>
<dbReference type="NCBIfam" id="TIGR03927">
    <property type="entry name" value="T7SS_EssA_Firm"/>
    <property type="match status" value="1"/>
</dbReference>
<evidence type="ECO:0000256" key="7">
    <source>
        <dbReference type="SAM" id="Phobius"/>
    </source>
</evidence>
<name>A0A372LC51_9BACI</name>
<comment type="similarity">
    <text evidence="2">Belongs to the EssA family.</text>
</comment>
<dbReference type="RefSeq" id="WP_117322906.1">
    <property type="nucleotide sequence ID" value="NZ_QVTD01000007.1"/>
</dbReference>
<dbReference type="GO" id="GO:0005886">
    <property type="term" value="C:plasma membrane"/>
    <property type="evidence" value="ECO:0007669"/>
    <property type="project" value="UniProtKB-SubCell"/>
</dbReference>
<sequence>MKAKRLAYYLLPLLLMVSPGIGSAEQEPIVEPNQYKEKDIELQTEYFHEESLLEKKRSLPEEQKSLTFMKVEDPYYENARQELFQSSAADNNTIKAKAEQLELFSSEGRMSFGTDKTEKDDGFNFNLTVLLGILAVLAVICLFLILVPKMSKGDFQGAKRQA</sequence>
<reference evidence="9 10" key="1">
    <citation type="submission" date="2018-08" db="EMBL/GenBank/DDBJ databases">
        <title>Bacillus chawlae sp. nov., Bacillus glennii sp. nov., and Bacillus saganii sp. nov. Isolated from the Vehicle Assembly Building at Kennedy Space Center where the Viking Spacecraft were Assembled.</title>
        <authorList>
            <person name="Seuylemezian A."/>
            <person name="Vaishampayan P."/>
        </authorList>
    </citation>
    <scope>NUCLEOTIDE SEQUENCE [LARGE SCALE GENOMIC DNA]</scope>
    <source>
        <strain evidence="9 10">V44-8</strain>
    </source>
</reference>
<dbReference type="EMBL" id="QVTD01000007">
    <property type="protein sequence ID" value="RFU63100.1"/>
    <property type="molecule type" value="Genomic_DNA"/>
</dbReference>
<keyword evidence="6 7" id="KW-0472">Membrane</keyword>
<feature type="chain" id="PRO_5016977526" evidence="8">
    <location>
        <begin position="25"/>
        <end position="162"/>
    </location>
</feature>
<dbReference type="AlphaFoldDB" id="A0A372LC51"/>
<proteinExistence type="inferred from homology"/>
<evidence type="ECO:0000256" key="2">
    <source>
        <dbReference type="ARBA" id="ARBA00008570"/>
    </source>
</evidence>
<accession>A0A372LC51</accession>
<evidence type="ECO:0000256" key="8">
    <source>
        <dbReference type="SAM" id="SignalP"/>
    </source>
</evidence>
<evidence type="ECO:0000256" key="3">
    <source>
        <dbReference type="ARBA" id="ARBA00022475"/>
    </source>
</evidence>
<keyword evidence="10" id="KW-1185">Reference proteome</keyword>
<keyword evidence="4 7" id="KW-0812">Transmembrane</keyword>
<keyword evidence="8" id="KW-0732">Signal</keyword>
<gene>
    <name evidence="9" type="primary">essA</name>
    <name evidence="9" type="ORF">D0466_12430</name>
</gene>
<feature type="signal peptide" evidence="8">
    <location>
        <begin position="1"/>
        <end position="24"/>
    </location>
</feature>
<comment type="caution">
    <text evidence="9">The sequence shown here is derived from an EMBL/GenBank/DDBJ whole genome shotgun (WGS) entry which is preliminary data.</text>
</comment>
<keyword evidence="5 7" id="KW-1133">Transmembrane helix</keyword>
<organism evidence="9 10">
    <name type="scientific">Peribacillus glennii</name>
    <dbReference type="NCBI Taxonomy" id="2303991"/>
    <lineage>
        <taxon>Bacteria</taxon>
        <taxon>Bacillati</taxon>
        <taxon>Bacillota</taxon>
        <taxon>Bacilli</taxon>
        <taxon>Bacillales</taxon>
        <taxon>Bacillaceae</taxon>
        <taxon>Peribacillus</taxon>
    </lineage>
</organism>
<evidence type="ECO:0000313" key="10">
    <source>
        <dbReference type="Proteomes" id="UP000262939"/>
    </source>
</evidence>
<evidence type="ECO:0000256" key="6">
    <source>
        <dbReference type="ARBA" id="ARBA00023136"/>
    </source>
</evidence>
<dbReference type="Proteomes" id="UP000262939">
    <property type="component" value="Unassembled WGS sequence"/>
</dbReference>
<dbReference type="OrthoDB" id="2973493at2"/>
<evidence type="ECO:0000256" key="5">
    <source>
        <dbReference type="ARBA" id="ARBA00022989"/>
    </source>
</evidence>
<dbReference type="InterPro" id="IPR018920">
    <property type="entry name" value="EssA/YueC"/>
</dbReference>
<dbReference type="InterPro" id="IPR034026">
    <property type="entry name" value="EssA"/>
</dbReference>
<keyword evidence="3" id="KW-1003">Cell membrane</keyword>
<evidence type="ECO:0000256" key="1">
    <source>
        <dbReference type="ARBA" id="ARBA00004162"/>
    </source>
</evidence>
<evidence type="ECO:0000256" key="4">
    <source>
        <dbReference type="ARBA" id="ARBA00022692"/>
    </source>
</evidence>
<dbReference type="Pfam" id="PF10661">
    <property type="entry name" value="EssA"/>
    <property type="match status" value="1"/>
</dbReference>
<evidence type="ECO:0000313" key="9">
    <source>
        <dbReference type="EMBL" id="RFU63100.1"/>
    </source>
</evidence>